<dbReference type="OrthoDB" id="1524810at2"/>
<accession>A0A2H3P6U5</accession>
<dbReference type="InterPro" id="IPR002625">
    <property type="entry name" value="Smr_dom"/>
</dbReference>
<dbReference type="Gene3D" id="3.30.1370.110">
    <property type="match status" value="1"/>
</dbReference>
<evidence type="ECO:0000313" key="2">
    <source>
        <dbReference type="EMBL" id="PEN08278.1"/>
    </source>
</evidence>
<protein>
    <submittedName>
        <fullName evidence="2">DNA mismatch repair protein MutS</fullName>
    </submittedName>
</protein>
<dbReference type="AlphaFoldDB" id="A0A2H3P6U5"/>
<sequence length="100" mass="10890">MDSPEANEPTEYPIDGVLDLHVFDPGVIGDLVPDYLRACHAKGICRVRIIHGKGTGRLRQGVVKLLDGDPLVLRHRPATDRSSWGATIAFLDPEAPPEPT</sequence>
<dbReference type="RefSeq" id="WP_098061316.1">
    <property type="nucleotide sequence ID" value="NZ_PDEP01000003.1"/>
</dbReference>
<dbReference type="EMBL" id="PDEP01000003">
    <property type="protein sequence ID" value="PEN08278.1"/>
    <property type="molecule type" value="Genomic_DNA"/>
</dbReference>
<dbReference type="InterPro" id="IPR036063">
    <property type="entry name" value="Smr_dom_sf"/>
</dbReference>
<organism evidence="2 3">
    <name type="scientific">Longimonas halophila</name>
    <dbReference type="NCBI Taxonomy" id="1469170"/>
    <lineage>
        <taxon>Bacteria</taxon>
        <taxon>Pseudomonadati</taxon>
        <taxon>Rhodothermota</taxon>
        <taxon>Rhodothermia</taxon>
        <taxon>Rhodothermales</taxon>
        <taxon>Salisaetaceae</taxon>
        <taxon>Longimonas</taxon>
    </lineage>
</organism>
<keyword evidence="3" id="KW-1185">Reference proteome</keyword>
<evidence type="ECO:0000259" key="1">
    <source>
        <dbReference type="Pfam" id="PF01713"/>
    </source>
</evidence>
<name>A0A2H3P6U5_9BACT</name>
<gene>
    <name evidence="2" type="ORF">CRI93_03920</name>
</gene>
<proteinExistence type="predicted"/>
<dbReference type="SUPFAM" id="SSF160443">
    <property type="entry name" value="SMR domain-like"/>
    <property type="match status" value="1"/>
</dbReference>
<reference evidence="2 3" key="1">
    <citation type="submission" date="2017-10" db="EMBL/GenBank/DDBJ databases">
        <title>Draft genome of Longimonas halophila.</title>
        <authorList>
            <person name="Goh K.M."/>
            <person name="Shamsir M.S."/>
            <person name="Lim S.W."/>
        </authorList>
    </citation>
    <scope>NUCLEOTIDE SEQUENCE [LARGE SCALE GENOMIC DNA]</scope>
    <source>
        <strain evidence="2 3">KCTC 42399</strain>
    </source>
</reference>
<comment type="caution">
    <text evidence="2">The sequence shown here is derived from an EMBL/GenBank/DDBJ whole genome shotgun (WGS) entry which is preliminary data.</text>
</comment>
<evidence type="ECO:0000313" key="3">
    <source>
        <dbReference type="Proteomes" id="UP000221024"/>
    </source>
</evidence>
<dbReference type="Pfam" id="PF01713">
    <property type="entry name" value="Smr"/>
    <property type="match status" value="1"/>
</dbReference>
<feature type="domain" description="Smr" evidence="1">
    <location>
        <begin position="18"/>
        <end position="91"/>
    </location>
</feature>
<dbReference type="Proteomes" id="UP000221024">
    <property type="component" value="Unassembled WGS sequence"/>
</dbReference>